<evidence type="ECO:0000313" key="3">
    <source>
        <dbReference type="Proteomes" id="UP000188929"/>
    </source>
</evidence>
<dbReference type="EMBL" id="MOMC01000003">
    <property type="protein sequence ID" value="ONH33593.1"/>
    <property type="molecule type" value="Genomic_DNA"/>
</dbReference>
<dbReference type="STRING" id="1834516.BL253_00770"/>
<evidence type="ECO:0000313" key="2">
    <source>
        <dbReference type="EMBL" id="ONH33593.1"/>
    </source>
</evidence>
<dbReference type="AlphaFoldDB" id="A0A1V2IK74"/>
<gene>
    <name evidence="2" type="ORF">BL253_00770</name>
</gene>
<proteinExistence type="predicted"/>
<dbReference type="Proteomes" id="UP000188929">
    <property type="component" value="Unassembled WGS sequence"/>
</dbReference>
<dbReference type="InterPro" id="IPR025339">
    <property type="entry name" value="DUF4245"/>
</dbReference>
<name>A0A1V2IK74_9ACTN</name>
<protein>
    <recommendedName>
        <fullName evidence="4">DUF4245 domain-containing protein</fullName>
    </recommendedName>
</protein>
<reference evidence="3" key="1">
    <citation type="submission" date="2016-10" db="EMBL/GenBank/DDBJ databases">
        <title>Frankia sp. NRRL B-16386 Genome sequencing.</title>
        <authorList>
            <person name="Ghodhbane-Gtari F."/>
            <person name="Swanson E."/>
            <person name="Gueddou A."/>
            <person name="Hezbri K."/>
            <person name="Ktari K."/>
            <person name="Nouioui I."/>
            <person name="Morris K."/>
            <person name="Simpson S."/>
            <person name="Abebe-Akele F."/>
            <person name="Thomas K."/>
            <person name="Gtari M."/>
            <person name="Tisa L.S."/>
        </authorList>
    </citation>
    <scope>NUCLEOTIDE SEQUENCE [LARGE SCALE GENOMIC DNA]</scope>
    <source>
        <strain evidence="3">NRRL B-16386</strain>
    </source>
</reference>
<keyword evidence="3" id="KW-1185">Reference proteome</keyword>
<feature type="compositionally biased region" description="Basic and acidic residues" evidence="1">
    <location>
        <begin position="124"/>
        <end position="139"/>
    </location>
</feature>
<feature type="region of interest" description="Disordered" evidence="1">
    <location>
        <begin position="124"/>
        <end position="152"/>
    </location>
</feature>
<organism evidence="2 3">
    <name type="scientific">Pseudofrankia asymbiotica</name>
    <dbReference type="NCBI Taxonomy" id="1834516"/>
    <lineage>
        <taxon>Bacteria</taxon>
        <taxon>Bacillati</taxon>
        <taxon>Actinomycetota</taxon>
        <taxon>Actinomycetes</taxon>
        <taxon>Frankiales</taxon>
        <taxon>Frankiaceae</taxon>
        <taxon>Pseudofrankia</taxon>
    </lineage>
</organism>
<comment type="caution">
    <text evidence="2">The sequence shown here is derived from an EMBL/GenBank/DDBJ whole genome shotgun (WGS) entry which is preliminary data.</text>
</comment>
<evidence type="ECO:0000256" key="1">
    <source>
        <dbReference type="SAM" id="MobiDB-lite"/>
    </source>
</evidence>
<accession>A0A1V2IK74</accession>
<sequence length="182" mass="19109">MALSLAVVMAGVFAFVFFVLPRGDDEQAVKVVDNAAVSVTSFARQAPYPVLAPSGLAQDLWKPTSLRVQAPGAVQGDDNDLAVLTIGYVVDRKDHRTFARYEVSNAPDAVQRLLGNRPVTGHRAIEGETWDERRDDDGHLALTRPAGGSTVIIDDGDGSGGASLEDLAALAASVRPVATAAS</sequence>
<dbReference type="Pfam" id="PF14030">
    <property type="entry name" value="DUF4245"/>
    <property type="match status" value="1"/>
</dbReference>
<evidence type="ECO:0008006" key="4">
    <source>
        <dbReference type="Google" id="ProtNLM"/>
    </source>
</evidence>